<dbReference type="InterPro" id="IPR005164">
    <property type="entry name" value="Allantoicase"/>
</dbReference>
<dbReference type="InterPro" id="IPR015908">
    <property type="entry name" value="Allantoicase_dom"/>
</dbReference>
<dbReference type="PANTHER" id="PTHR12045:SF3">
    <property type="entry name" value="INACTIVE ALLANTOICASE-RELATED"/>
    <property type="match status" value="1"/>
</dbReference>
<dbReference type="GO" id="GO:0004037">
    <property type="term" value="F:allantoicase activity"/>
    <property type="evidence" value="ECO:0007669"/>
    <property type="project" value="InterPro"/>
</dbReference>
<evidence type="ECO:0000256" key="1">
    <source>
        <dbReference type="ARBA" id="ARBA00009242"/>
    </source>
</evidence>
<dbReference type="GO" id="GO:0000256">
    <property type="term" value="P:allantoin catabolic process"/>
    <property type="evidence" value="ECO:0007669"/>
    <property type="project" value="InterPro"/>
</dbReference>
<dbReference type="AlphaFoldDB" id="A0A382J0C6"/>
<evidence type="ECO:0000259" key="2">
    <source>
        <dbReference type="Pfam" id="PF03561"/>
    </source>
</evidence>
<dbReference type="Pfam" id="PF03561">
    <property type="entry name" value="Allantoicase"/>
    <property type="match status" value="1"/>
</dbReference>
<dbReference type="EMBL" id="UINC01070928">
    <property type="protein sequence ID" value="SVC05450.1"/>
    <property type="molecule type" value="Genomic_DNA"/>
</dbReference>
<dbReference type="SUPFAM" id="SSF49785">
    <property type="entry name" value="Galactose-binding domain-like"/>
    <property type="match status" value="1"/>
</dbReference>
<proteinExistence type="inferred from homology"/>
<feature type="domain" description="Allantoicase" evidence="2">
    <location>
        <begin position="29"/>
        <end position="168"/>
    </location>
</feature>
<evidence type="ECO:0000313" key="3">
    <source>
        <dbReference type="EMBL" id="SVC05450.1"/>
    </source>
</evidence>
<organism evidence="3">
    <name type="scientific">marine metagenome</name>
    <dbReference type="NCBI Taxonomy" id="408172"/>
    <lineage>
        <taxon>unclassified sequences</taxon>
        <taxon>metagenomes</taxon>
        <taxon>ecological metagenomes</taxon>
    </lineage>
</organism>
<accession>A0A382J0C6</accession>
<comment type="similarity">
    <text evidence="1">Belongs to the allantoicase family.</text>
</comment>
<dbReference type="Gene3D" id="2.60.120.260">
    <property type="entry name" value="Galactose-binding domain-like"/>
    <property type="match status" value="1"/>
</dbReference>
<protein>
    <recommendedName>
        <fullName evidence="2">Allantoicase domain-containing protein</fullName>
    </recommendedName>
</protein>
<gene>
    <name evidence="3" type="ORF">METZ01_LOCUS258304</name>
</gene>
<reference evidence="3" key="1">
    <citation type="submission" date="2018-05" db="EMBL/GenBank/DDBJ databases">
        <authorList>
            <person name="Lanie J.A."/>
            <person name="Ng W.-L."/>
            <person name="Kazmierczak K.M."/>
            <person name="Andrzejewski T.M."/>
            <person name="Davidsen T.M."/>
            <person name="Wayne K.J."/>
            <person name="Tettelin H."/>
            <person name="Glass J.I."/>
            <person name="Rusch D."/>
            <person name="Podicherti R."/>
            <person name="Tsui H.-C.T."/>
            <person name="Winkler M.E."/>
        </authorList>
    </citation>
    <scope>NUCLEOTIDE SEQUENCE</scope>
</reference>
<dbReference type="InterPro" id="IPR008979">
    <property type="entry name" value="Galactose-bd-like_sf"/>
</dbReference>
<name>A0A382J0C6_9ZZZZ</name>
<feature type="non-terminal residue" evidence="3">
    <location>
        <position position="168"/>
    </location>
</feature>
<sequence>MDEDRIMTGKHEKPDFAKHLVNLASQRLGTMVLEVSDDFFAEAKRMLQDSEPVFLPDEYDDHGKWMDGWESRRRREPGHDSTVIQLGARGIIHGVEIDTRHFTGNYPPQASLQGVDPHSGFNNSSEKWEELIPVSDLGPDQQHYFPINNNRAFSHLRLNIFPDGGIAR</sequence>
<dbReference type="PANTHER" id="PTHR12045">
    <property type="entry name" value="ALLANTOICASE"/>
    <property type="match status" value="1"/>
</dbReference>